<name>G7J7S6_MEDTR</name>
<dbReference type="GO" id="GO:0031418">
    <property type="term" value="F:L-ascorbic acid binding"/>
    <property type="evidence" value="ECO:0007669"/>
    <property type="project" value="UniProtKB-KW"/>
</dbReference>
<evidence type="ECO:0000313" key="5">
    <source>
        <dbReference type="EMBL" id="AES74252.1"/>
    </source>
</evidence>
<dbReference type="Gene3D" id="2.60.120.330">
    <property type="entry name" value="B-lactam Antibiotic, Isopenicillin N Synthase, Chain"/>
    <property type="match status" value="1"/>
</dbReference>
<proteinExistence type="predicted"/>
<dbReference type="SUPFAM" id="SSF51197">
    <property type="entry name" value="Clavaminate synthase-like"/>
    <property type="match status" value="1"/>
</dbReference>
<evidence type="ECO:0000256" key="2">
    <source>
        <dbReference type="ARBA" id="ARBA00022896"/>
    </source>
</evidence>
<keyword evidence="3" id="KW-0408">Iron</keyword>
<sequence length="129" mass="15223">MAESMGSQFFELPKEEKQKYAREPNGHEGYGNDVIFTENQRNFKVWPQKPDDVRYYIIEGLQDNQWFKVPIVPDALVINVGDQIEKEIKPVDKLVSESRPKLHRPIKSYVEIYFQYYQQGKRAIEASKI</sequence>
<dbReference type="HOGENOM" id="CLU_1951990_0_0_1"/>
<dbReference type="EMBL" id="CM001219">
    <property type="protein sequence ID" value="AES74252.1"/>
    <property type="molecule type" value="Genomic_DNA"/>
</dbReference>
<dbReference type="InterPro" id="IPR026992">
    <property type="entry name" value="DIOX_N"/>
</dbReference>
<keyword evidence="1" id="KW-0479">Metal-binding</keyword>
<dbReference type="InterPro" id="IPR050295">
    <property type="entry name" value="Plant_2OG-oxidoreductases"/>
</dbReference>
<accession>G7J7S6</accession>
<dbReference type="EnsemblPlants" id="AES74252">
    <property type="protein sequence ID" value="AES74252"/>
    <property type="gene ID" value="MTR_3g117430"/>
</dbReference>
<evidence type="ECO:0000313" key="6">
    <source>
        <dbReference type="EnsemblPlants" id="AES74252"/>
    </source>
</evidence>
<organism evidence="5 7">
    <name type="scientific">Medicago truncatula</name>
    <name type="common">Barrel medic</name>
    <name type="synonym">Medicago tribuloides</name>
    <dbReference type="NCBI Taxonomy" id="3880"/>
    <lineage>
        <taxon>Eukaryota</taxon>
        <taxon>Viridiplantae</taxon>
        <taxon>Streptophyta</taxon>
        <taxon>Embryophyta</taxon>
        <taxon>Tracheophyta</taxon>
        <taxon>Spermatophyta</taxon>
        <taxon>Magnoliopsida</taxon>
        <taxon>eudicotyledons</taxon>
        <taxon>Gunneridae</taxon>
        <taxon>Pentapetalae</taxon>
        <taxon>rosids</taxon>
        <taxon>fabids</taxon>
        <taxon>Fabales</taxon>
        <taxon>Fabaceae</taxon>
        <taxon>Papilionoideae</taxon>
        <taxon>50 kb inversion clade</taxon>
        <taxon>NPAAA clade</taxon>
        <taxon>Hologalegina</taxon>
        <taxon>IRL clade</taxon>
        <taxon>Trifolieae</taxon>
        <taxon>Medicago</taxon>
    </lineage>
</organism>
<dbReference type="AlphaFoldDB" id="G7J7S6"/>
<keyword evidence="2" id="KW-0847">Vitamin C</keyword>
<evidence type="ECO:0000256" key="3">
    <source>
        <dbReference type="ARBA" id="ARBA00023004"/>
    </source>
</evidence>
<protein>
    <submittedName>
        <fullName evidence="5">2OG-Fe(II) oxygenase family oxidoreductase</fullName>
    </submittedName>
</protein>
<feature type="domain" description="Non-haem dioxygenase N-terminal" evidence="4">
    <location>
        <begin position="4"/>
        <end position="40"/>
    </location>
</feature>
<dbReference type="PANTHER" id="PTHR47991">
    <property type="entry name" value="OXOGLUTARATE/IRON-DEPENDENT DIOXYGENASE"/>
    <property type="match status" value="1"/>
</dbReference>
<dbReference type="InterPro" id="IPR027443">
    <property type="entry name" value="IPNS-like_sf"/>
</dbReference>
<evidence type="ECO:0000259" key="4">
    <source>
        <dbReference type="Pfam" id="PF14226"/>
    </source>
</evidence>
<gene>
    <name evidence="5" type="ordered locus">MTR_3g117430</name>
</gene>
<dbReference type="PaxDb" id="3880-AES74252"/>
<keyword evidence="7" id="KW-1185">Reference proteome</keyword>
<reference evidence="5 7" key="2">
    <citation type="journal article" date="2014" name="BMC Genomics">
        <title>An improved genome release (version Mt4.0) for the model legume Medicago truncatula.</title>
        <authorList>
            <person name="Tang H."/>
            <person name="Krishnakumar V."/>
            <person name="Bidwell S."/>
            <person name="Rosen B."/>
            <person name="Chan A."/>
            <person name="Zhou S."/>
            <person name="Gentzbittel L."/>
            <person name="Childs K.L."/>
            <person name="Yandell M."/>
            <person name="Gundlach H."/>
            <person name="Mayer K.F."/>
            <person name="Schwartz D.C."/>
            <person name="Town C.D."/>
        </authorList>
    </citation>
    <scope>GENOME REANNOTATION</scope>
    <source>
        <strain evidence="6 7">cv. Jemalong A17</strain>
    </source>
</reference>
<reference evidence="5 7" key="1">
    <citation type="journal article" date="2011" name="Nature">
        <title>The Medicago genome provides insight into the evolution of rhizobial symbioses.</title>
        <authorList>
            <person name="Young N.D."/>
            <person name="Debelle F."/>
            <person name="Oldroyd G.E."/>
            <person name="Geurts R."/>
            <person name="Cannon S.B."/>
            <person name="Udvardi M.K."/>
            <person name="Benedito V.A."/>
            <person name="Mayer K.F."/>
            <person name="Gouzy J."/>
            <person name="Schoof H."/>
            <person name="Van de Peer Y."/>
            <person name="Proost S."/>
            <person name="Cook D.R."/>
            <person name="Meyers B.C."/>
            <person name="Spannagl M."/>
            <person name="Cheung F."/>
            <person name="De Mita S."/>
            <person name="Krishnakumar V."/>
            <person name="Gundlach H."/>
            <person name="Zhou S."/>
            <person name="Mudge J."/>
            <person name="Bharti A.K."/>
            <person name="Murray J.D."/>
            <person name="Naoumkina M.A."/>
            <person name="Rosen B."/>
            <person name="Silverstein K.A."/>
            <person name="Tang H."/>
            <person name="Rombauts S."/>
            <person name="Zhao P.X."/>
            <person name="Zhou P."/>
            <person name="Barbe V."/>
            <person name="Bardou P."/>
            <person name="Bechner M."/>
            <person name="Bellec A."/>
            <person name="Berger A."/>
            <person name="Berges H."/>
            <person name="Bidwell S."/>
            <person name="Bisseling T."/>
            <person name="Choisne N."/>
            <person name="Couloux A."/>
            <person name="Denny R."/>
            <person name="Deshpande S."/>
            <person name="Dai X."/>
            <person name="Doyle J.J."/>
            <person name="Dudez A.M."/>
            <person name="Farmer A.D."/>
            <person name="Fouteau S."/>
            <person name="Franken C."/>
            <person name="Gibelin C."/>
            <person name="Gish J."/>
            <person name="Goldstein S."/>
            <person name="Gonzalez A.J."/>
            <person name="Green P.J."/>
            <person name="Hallab A."/>
            <person name="Hartog M."/>
            <person name="Hua A."/>
            <person name="Humphray S.J."/>
            <person name="Jeong D.H."/>
            <person name="Jing Y."/>
            <person name="Jocker A."/>
            <person name="Kenton S.M."/>
            <person name="Kim D.J."/>
            <person name="Klee K."/>
            <person name="Lai H."/>
            <person name="Lang C."/>
            <person name="Lin S."/>
            <person name="Macmil S.L."/>
            <person name="Magdelenat G."/>
            <person name="Matthews L."/>
            <person name="McCorrison J."/>
            <person name="Monaghan E.L."/>
            <person name="Mun J.H."/>
            <person name="Najar F.Z."/>
            <person name="Nicholson C."/>
            <person name="Noirot C."/>
            <person name="O'Bleness M."/>
            <person name="Paule C.R."/>
            <person name="Poulain J."/>
            <person name="Prion F."/>
            <person name="Qin B."/>
            <person name="Qu C."/>
            <person name="Retzel E.F."/>
            <person name="Riddle C."/>
            <person name="Sallet E."/>
            <person name="Samain S."/>
            <person name="Samson N."/>
            <person name="Sanders I."/>
            <person name="Saurat O."/>
            <person name="Scarpelli C."/>
            <person name="Schiex T."/>
            <person name="Segurens B."/>
            <person name="Severin A.J."/>
            <person name="Sherrier D.J."/>
            <person name="Shi R."/>
            <person name="Sims S."/>
            <person name="Singer S.R."/>
            <person name="Sinharoy S."/>
            <person name="Sterck L."/>
            <person name="Viollet A."/>
            <person name="Wang B.B."/>
            <person name="Wang K."/>
            <person name="Wang M."/>
            <person name="Wang X."/>
            <person name="Warfsmann J."/>
            <person name="Weissenbach J."/>
            <person name="White D.D."/>
            <person name="White J.D."/>
            <person name="Wiley G.B."/>
            <person name="Wincker P."/>
            <person name="Xing Y."/>
            <person name="Yang L."/>
            <person name="Yao Z."/>
            <person name="Ying F."/>
            <person name="Zhai J."/>
            <person name="Zhou L."/>
            <person name="Zuber A."/>
            <person name="Denarie J."/>
            <person name="Dixon R.A."/>
            <person name="May G.D."/>
            <person name="Schwartz D.C."/>
            <person name="Rogers J."/>
            <person name="Quetier F."/>
            <person name="Town C.D."/>
            <person name="Roe B.A."/>
        </authorList>
    </citation>
    <scope>NUCLEOTIDE SEQUENCE [LARGE SCALE GENOMIC DNA]</scope>
    <source>
        <strain evidence="5">A17</strain>
        <strain evidence="6 7">cv. Jemalong A17</strain>
    </source>
</reference>
<dbReference type="eggNOG" id="KOG0143">
    <property type="taxonomic scope" value="Eukaryota"/>
</dbReference>
<dbReference type="GO" id="GO:0046872">
    <property type="term" value="F:metal ion binding"/>
    <property type="evidence" value="ECO:0007669"/>
    <property type="project" value="UniProtKB-KW"/>
</dbReference>
<reference evidence="6" key="3">
    <citation type="submission" date="2015-04" db="UniProtKB">
        <authorList>
            <consortium name="EnsemblPlants"/>
        </authorList>
    </citation>
    <scope>IDENTIFICATION</scope>
    <source>
        <strain evidence="6">cv. Jemalong A17</strain>
    </source>
</reference>
<evidence type="ECO:0000256" key="1">
    <source>
        <dbReference type="ARBA" id="ARBA00022723"/>
    </source>
</evidence>
<evidence type="ECO:0000313" key="7">
    <source>
        <dbReference type="Proteomes" id="UP000002051"/>
    </source>
</evidence>
<dbReference type="Pfam" id="PF14226">
    <property type="entry name" value="DIOX_N"/>
    <property type="match status" value="1"/>
</dbReference>
<dbReference type="Proteomes" id="UP000002051">
    <property type="component" value="Chromosome 3"/>
</dbReference>